<keyword evidence="1" id="KW-0472">Membrane</keyword>
<proteinExistence type="predicted"/>
<keyword evidence="1" id="KW-0812">Transmembrane</keyword>
<evidence type="ECO:0000256" key="1">
    <source>
        <dbReference type="SAM" id="Phobius"/>
    </source>
</evidence>
<feature type="transmembrane region" description="Helical" evidence="1">
    <location>
        <begin position="17"/>
        <end position="50"/>
    </location>
</feature>
<organism evidence="2 3">
    <name type="scientific">Heterorhabditis bacteriophora</name>
    <name type="common">Entomopathogenic nematode worm</name>
    <dbReference type="NCBI Taxonomy" id="37862"/>
    <lineage>
        <taxon>Eukaryota</taxon>
        <taxon>Metazoa</taxon>
        <taxon>Ecdysozoa</taxon>
        <taxon>Nematoda</taxon>
        <taxon>Chromadorea</taxon>
        <taxon>Rhabditida</taxon>
        <taxon>Rhabditina</taxon>
        <taxon>Rhabditomorpha</taxon>
        <taxon>Strongyloidea</taxon>
        <taxon>Heterorhabditidae</taxon>
        <taxon>Heterorhabditis</taxon>
    </lineage>
</organism>
<name>A0A1I7W634_HETBA</name>
<keyword evidence="1" id="KW-1133">Transmembrane helix</keyword>
<evidence type="ECO:0000313" key="2">
    <source>
        <dbReference type="Proteomes" id="UP000095283"/>
    </source>
</evidence>
<reference evidence="3" key="1">
    <citation type="submission" date="2016-11" db="UniProtKB">
        <authorList>
            <consortium name="WormBaseParasite"/>
        </authorList>
    </citation>
    <scope>IDENTIFICATION</scope>
</reference>
<dbReference type="WBParaSite" id="Hba_00072">
    <property type="protein sequence ID" value="Hba_00072"/>
    <property type="gene ID" value="Hba_00072"/>
</dbReference>
<accession>A0A1I7W634</accession>
<keyword evidence="2" id="KW-1185">Reference proteome</keyword>
<evidence type="ECO:0000313" key="3">
    <source>
        <dbReference type="WBParaSite" id="Hba_00072"/>
    </source>
</evidence>
<dbReference type="AlphaFoldDB" id="A0A1I7W634"/>
<protein>
    <submittedName>
        <fullName evidence="3">Uncharacterized protein</fullName>
    </submittedName>
</protein>
<sequence>MIFFSTCTPFSVYITKYLFFTLVIVFVSFIYLFSFVLYSFPYTYFILIFITIR</sequence>
<dbReference type="Proteomes" id="UP000095283">
    <property type="component" value="Unplaced"/>
</dbReference>